<sequence length="229" mass="26158">MTVTDKAPAGLEVIGAGFSRTGTDSLRTALIRLGYKVHHMKEFFTNTNALDFQEAYLHPERPVDWNSLYEGYTAACDVPTICLLDRLFKDFPNVKVILTERDPESWYNSVKTTIWPIQFKVKEVEGVPQHLLDCQTMAGNMLLDGDFGSDKFLDKEAMKAKYLKHYEWVKANVPPERLLVFKLGEANYKDLCAFLGKEEIDEPYPKTNSAAELRELAENIFKPLEKEAK</sequence>
<dbReference type="InterPro" id="IPR027417">
    <property type="entry name" value="P-loop_NTPase"/>
</dbReference>
<dbReference type="Proteomes" id="UP000242180">
    <property type="component" value="Unassembled WGS sequence"/>
</dbReference>
<dbReference type="PANTHER" id="PTHR36978">
    <property type="entry name" value="P-LOOP CONTAINING NUCLEOTIDE TRIPHOSPHATE HYDROLASE"/>
    <property type="match status" value="1"/>
</dbReference>
<dbReference type="Gene3D" id="3.40.50.300">
    <property type="entry name" value="P-loop containing nucleotide triphosphate hydrolases"/>
    <property type="match status" value="1"/>
</dbReference>
<name>A0A1X2HAZ4_SYNRA</name>
<dbReference type="InterPro" id="IPR040632">
    <property type="entry name" value="Sulfotransfer_4"/>
</dbReference>
<organism evidence="1 2">
    <name type="scientific">Syncephalastrum racemosum</name>
    <name type="common">Filamentous fungus</name>
    <dbReference type="NCBI Taxonomy" id="13706"/>
    <lineage>
        <taxon>Eukaryota</taxon>
        <taxon>Fungi</taxon>
        <taxon>Fungi incertae sedis</taxon>
        <taxon>Mucoromycota</taxon>
        <taxon>Mucoromycotina</taxon>
        <taxon>Mucoromycetes</taxon>
        <taxon>Mucorales</taxon>
        <taxon>Syncephalastraceae</taxon>
        <taxon>Syncephalastrum</taxon>
    </lineage>
</organism>
<dbReference type="GO" id="GO:0016787">
    <property type="term" value="F:hydrolase activity"/>
    <property type="evidence" value="ECO:0007669"/>
    <property type="project" value="UniProtKB-KW"/>
</dbReference>
<dbReference type="STRING" id="13706.A0A1X2HAZ4"/>
<comment type="caution">
    <text evidence="1">The sequence shown here is derived from an EMBL/GenBank/DDBJ whole genome shotgun (WGS) entry which is preliminary data.</text>
</comment>
<reference evidence="1 2" key="1">
    <citation type="submission" date="2016-07" db="EMBL/GenBank/DDBJ databases">
        <title>Pervasive Adenine N6-methylation of Active Genes in Fungi.</title>
        <authorList>
            <consortium name="DOE Joint Genome Institute"/>
            <person name="Mondo S.J."/>
            <person name="Dannebaum R.O."/>
            <person name="Kuo R.C."/>
            <person name="Labutti K."/>
            <person name="Haridas S."/>
            <person name="Kuo A."/>
            <person name="Salamov A."/>
            <person name="Ahrendt S.R."/>
            <person name="Lipzen A."/>
            <person name="Sullivan W."/>
            <person name="Andreopoulos W.B."/>
            <person name="Clum A."/>
            <person name="Lindquist E."/>
            <person name="Daum C."/>
            <person name="Ramamoorthy G.K."/>
            <person name="Gryganskyi A."/>
            <person name="Culley D."/>
            <person name="Magnuson J.K."/>
            <person name="James T.Y."/>
            <person name="O'Malley M.A."/>
            <person name="Stajich J.E."/>
            <person name="Spatafora J.W."/>
            <person name="Visel A."/>
            <person name="Grigoriev I.V."/>
        </authorList>
    </citation>
    <scope>NUCLEOTIDE SEQUENCE [LARGE SCALE GENOMIC DNA]</scope>
    <source>
        <strain evidence="1 2">NRRL 2496</strain>
    </source>
</reference>
<evidence type="ECO:0000313" key="1">
    <source>
        <dbReference type="EMBL" id="ORY95846.1"/>
    </source>
</evidence>
<keyword evidence="2" id="KW-1185">Reference proteome</keyword>
<proteinExistence type="predicted"/>
<dbReference type="AlphaFoldDB" id="A0A1X2HAZ4"/>
<protein>
    <submittedName>
        <fullName evidence="1">P-loop containing nucleoside triphosphate hydrolase protein</fullName>
    </submittedName>
</protein>
<dbReference type="InParanoid" id="A0A1X2HAZ4"/>
<dbReference type="EMBL" id="MCGN01000006">
    <property type="protein sequence ID" value="ORY95846.1"/>
    <property type="molecule type" value="Genomic_DNA"/>
</dbReference>
<dbReference type="SUPFAM" id="SSF52540">
    <property type="entry name" value="P-loop containing nucleoside triphosphate hydrolases"/>
    <property type="match status" value="1"/>
</dbReference>
<dbReference type="PANTHER" id="PTHR36978:SF4">
    <property type="entry name" value="P-LOOP CONTAINING NUCLEOSIDE TRIPHOSPHATE HYDROLASE PROTEIN"/>
    <property type="match status" value="1"/>
</dbReference>
<evidence type="ECO:0000313" key="2">
    <source>
        <dbReference type="Proteomes" id="UP000242180"/>
    </source>
</evidence>
<gene>
    <name evidence="1" type="ORF">BCR43DRAFT_564632</name>
</gene>
<dbReference type="OMA" id="AKKWHAS"/>
<dbReference type="Pfam" id="PF17784">
    <property type="entry name" value="Sulfotransfer_4"/>
    <property type="match status" value="1"/>
</dbReference>
<keyword evidence="1" id="KW-0378">Hydrolase</keyword>
<accession>A0A1X2HAZ4</accession>
<dbReference type="OrthoDB" id="408152at2759"/>